<organism evidence="1 2">
    <name type="scientific">Dentiradicibacter hellwigii</name>
    <dbReference type="NCBI Taxonomy" id="3149053"/>
    <lineage>
        <taxon>Bacteria</taxon>
        <taxon>Pseudomonadati</taxon>
        <taxon>Pseudomonadota</taxon>
        <taxon>Betaproteobacteria</taxon>
        <taxon>Rhodocyclales</taxon>
        <taxon>Rhodocyclaceae</taxon>
        <taxon>Dentiradicibacter</taxon>
    </lineage>
</organism>
<dbReference type="Proteomes" id="UP001574673">
    <property type="component" value="Unassembled WGS sequence"/>
</dbReference>
<reference evidence="2" key="1">
    <citation type="submission" date="2024-06" db="EMBL/GenBank/DDBJ databases">
        <title>Radixoralia hellwigii gen. nov., sp nov., isolated from a root canal in the human oral cavity.</title>
        <authorList>
            <person name="Bartsch S."/>
            <person name="Wittmer A."/>
            <person name="Schulz A.-K."/>
            <person name="Neumann-Schaal M."/>
            <person name="Wolf J."/>
            <person name="Gronow S."/>
            <person name="Tennert C."/>
            <person name="Haecker G."/>
            <person name="Cieplik F."/>
            <person name="Al-Ahmad A."/>
        </authorList>
    </citation>
    <scope>NUCLEOTIDE SEQUENCE [LARGE SCALE GENOMIC DNA]</scope>
    <source>
        <strain evidence="2">Wk13</strain>
    </source>
</reference>
<evidence type="ECO:0000313" key="1">
    <source>
        <dbReference type="EMBL" id="MFA9950559.1"/>
    </source>
</evidence>
<gene>
    <name evidence="1" type="ORF">ABCS64_09565</name>
</gene>
<name>A0ABV4UGL6_9RHOO</name>
<dbReference type="EMBL" id="JBEUWX010000002">
    <property type="protein sequence ID" value="MFA9950559.1"/>
    <property type="molecule type" value="Genomic_DNA"/>
</dbReference>
<evidence type="ECO:0000313" key="2">
    <source>
        <dbReference type="Proteomes" id="UP001574673"/>
    </source>
</evidence>
<dbReference type="RefSeq" id="WP_418891606.1">
    <property type="nucleotide sequence ID" value="NZ_JBEUWX010000002.1"/>
</dbReference>
<accession>A0ABV4UGL6</accession>
<keyword evidence="2" id="KW-1185">Reference proteome</keyword>
<proteinExistence type="predicted"/>
<sequence length="167" mass="18951">MILNSTQLDKYLGKHISYFCGRTGYISDSDNHCAHFVSHALKINYGTTCATMSHGAKLAASLRVQELFSHCPEVGNWDEKPNDVTQCFIFITAANHVNLGSKRMDNIPRKHIGIFCQGYIWHYSNTKDKVIKQALNEFSNHYRSPYNSLFWGSLPPEAQFAGEFDNV</sequence>
<protein>
    <submittedName>
        <fullName evidence="1">Uncharacterized protein</fullName>
    </submittedName>
</protein>
<comment type="caution">
    <text evidence="1">The sequence shown here is derived from an EMBL/GenBank/DDBJ whole genome shotgun (WGS) entry which is preliminary data.</text>
</comment>